<name>A0AA38RHL1_9PEZI</name>
<evidence type="ECO:0000313" key="2">
    <source>
        <dbReference type="Proteomes" id="UP001174691"/>
    </source>
</evidence>
<proteinExistence type="predicted"/>
<comment type="caution">
    <text evidence="1">The sequence shown here is derived from an EMBL/GenBank/DDBJ whole genome shotgun (WGS) entry which is preliminary data.</text>
</comment>
<keyword evidence="2" id="KW-1185">Reference proteome</keyword>
<accession>A0AA38RHL1</accession>
<gene>
    <name evidence="1" type="ORF">NKR19_g5910</name>
</gene>
<reference evidence="1" key="1">
    <citation type="submission" date="2022-07" db="EMBL/GenBank/DDBJ databases">
        <title>Fungi with potential for degradation of polypropylene.</title>
        <authorList>
            <person name="Gostincar C."/>
        </authorList>
    </citation>
    <scope>NUCLEOTIDE SEQUENCE</scope>
    <source>
        <strain evidence="1">EXF-13287</strain>
    </source>
</reference>
<sequence>MPEDMVEALFDYNAPARMWLYDGAPYNLVDRSSLMVSTAESSVEAMEEFKKVIDKLHKEKTNTLPSSSSVAL</sequence>
<protein>
    <submittedName>
        <fullName evidence="1">Uncharacterized protein</fullName>
    </submittedName>
</protein>
<dbReference type="EMBL" id="JANBVN010000085">
    <property type="protein sequence ID" value="KAJ9148782.1"/>
    <property type="molecule type" value="Genomic_DNA"/>
</dbReference>
<dbReference type="AlphaFoldDB" id="A0AA38RHL1"/>
<organism evidence="1 2">
    <name type="scientific">Coniochaeta hoffmannii</name>
    <dbReference type="NCBI Taxonomy" id="91930"/>
    <lineage>
        <taxon>Eukaryota</taxon>
        <taxon>Fungi</taxon>
        <taxon>Dikarya</taxon>
        <taxon>Ascomycota</taxon>
        <taxon>Pezizomycotina</taxon>
        <taxon>Sordariomycetes</taxon>
        <taxon>Sordariomycetidae</taxon>
        <taxon>Coniochaetales</taxon>
        <taxon>Coniochaetaceae</taxon>
        <taxon>Coniochaeta</taxon>
    </lineage>
</organism>
<dbReference type="Proteomes" id="UP001174691">
    <property type="component" value="Unassembled WGS sequence"/>
</dbReference>
<evidence type="ECO:0000313" key="1">
    <source>
        <dbReference type="EMBL" id="KAJ9148782.1"/>
    </source>
</evidence>